<accession>A0AAV7L733</accession>
<reference evidence="2" key="1">
    <citation type="journal article" date="2022" name="bioRxiv">
        <title>Sequencing and chromosome-scale assembly of the giantPleurodeles waltlgenome.</title>
        <authorList>
            <person name="Brown T."/>
            <person name="Elewa A."/>
            <person name="Iarovenko S."/>
            <person name="Subramanian E."/>
            <person name="Araus A.J."/>
            <person name="Petzold A."/>
            <person name="Susuki M."/>
            <person name="Suzuki K.-i.T."/>
            <person name="Hayashi T."/>
            <person name="Toyoda A."/>
            <person name="Oliveira C."/>
            <person name="Osipova E."/>
            <person name="Leigh N.D."/>
            <person name="Simon A."/>
            <person name="Yun M.H."/>
        </authorList>
    </citation>
    <scope>NUCLEOTIDE SEQUENCE</scope>
    <source>
        <strain evidence="2">20211129_DDA</strain>
        <tissue evidence="2">Liver</tissue>
    </source>
</reference>
<dbReference type="Proteomes" id="UP001066276">
    <property type="component" value="Chromosome 12"/>
</dbReference>
<keyword evidence="1" id="KW-1133">Transmembrane helix</keyword>
<dbReference type="InterPro" id="IPR053311">
    <property type="entry name" value="Mucosal_Integrity_Assoc"/>
</dbReference>
<feature type="transmembrane region" description="Helical" evidence="1">
    <location>
        <begin position="53"/>
        <end position="77"/>
    </location>
</feature>
<proteinExistence type="predicted"/>
<name>A0AAV7L733_PLEWA</name>
<dbReference type="AlphaFoldDB" id="A0AAV7L733"/>
<sequence>MSCVTHCTTSVPGAINCNYGVCRLLTTGPRCFCPDLDTYWYEGDNCSSRINKIAVFGGFGAALGVLLIVIITLAILLQKSKKHYQQR</sequence>
<keyword evidence="1" id="KW-0472">Membrane</keyword>
<evidence type="ECO:0000313" key="2">
    <source>
        <dbReference type="EMBL" id="KAJ1084418.1"/>
    </source>
</evidence>
<dbReference type="EMBL" id="JANPWB010000016">
    <property type="protein sequence ID" value="KAJ1084418.1"/>
    <property type="molecule type" value="Genomic_DNA"/>
</dbReference>
<evidence type="ECO:0000313" key="3">
    <source>
        <dbReference type="Proteomes" id="UP001066276"/>
    </source>
</evidence>
<keyword evidence="1" id="KW-0812">Transmembrane</keyword>
<comment type="caution">
    <text evidence="2">The sequence shown here is derived from an EMBL/GenBank/DDBJ whole genome shotgun (WGS) entry which is preliminary data.</text>
</comment>
<gene>
    <name evidence="2" type="ORF">NDU88_004566</name>
</gene>
<evidence type="ECO:0000256" key="1">
    <source>
        <dbReference type="SAM" id="Phobius"/>
    </source>
</evidence>
<organism evidence="2 3">
    <name type="scientific">Pleurodeles waltl</name>
    <name type="common">Iberian ribbed newt</name>
    <dbReference type="NCBI Taxonomy" id="8319"/>
    <lineage>
        <taxon>Eukaryota</taxon>
        <taxon>Metazoa</taxon>
        <taxon>Chordata</taxon>
        <taxon>Craniata</taxon>
        <taxon>Vertebrata</taxon>
        <taxon>Euteleostomi</taxon>
        <taxon>Amphibia</taxon>
        <taxon>Batrachia</taxon>
        <taxon>Caudata</taxon>
        <taxon>Salamandroidea</taxon>
        <taxon>Salamandridae</taxon>
        <taxon>Pleurodelinae</taxon>
        <taxon>Pleurodeles</taxon>
    </lineage>
</organism>
<dbReference type="PANTHER" id="PTHR37999:SF2">
    <property type="entry name" value="MUCIN-17"/>
    <property type="match status" value="1"/>
</dbReference>
<dbReference type="PANTHER" id="PTHR37999">
    <property type="entry name" value="MUCIN-17"/>
    <property type="match status" value="1"/>
</dbReference>
<keyword evidence="3" id="KW-1185">Reference proteome</keyword>
<protein>
    <submittedName>
        <fullName evidence="2">Uncharacterized protein</fullName>
    </submittedName>
</protein>